<feature type="transmembrane region" description="Helical" evidence="9">
    <location>
        <begin position="249"/>
        <end position="268"/>
    </location>
</feature>
<feature type="transmembrane region" description="Helical" evidence="9">
    <location>
        <begin position="288"/>
        <end position="311"/>
    </location>
</feature>
<evidence type="ECO:0000256" key="2">
    <source>
        <dbReference type="ARBA" id="ARBA00005982"/>
    </source>
</evidence>
<keyword evidence="3 8" id="KW-0813">Transport</keyword>
<evidence type="ECO:0000256" key="7">
    <source>
        <dbReference type="ARBA" id="ARBA00023136"/>
    </source>
</evidence>
<feature type="transmembrane region" description="Helical" evidence="9">
    <location>
        <begin position="397"/>
        <end position="415"/>
    </location>
</feature>
<dbReference type="OrthoDB" id="9772725at2"/>
<dbReference type="InterPro" id="IPR018456">
    <property type="entry name" value="PTR2_symporter_CS"/>
</dbReference>
<dbReference type="Gene3D" id="1.20.1250.20">
    <property type="entry name" value="MFS general substrate transporter like domains"/>
    <property type="match status" value="2"/>
</dbReference>
<evidence type="ECO:0000313" key="12">
    <source>
        <dbReference type="Proteomes" id="UP000317863"/>
    </source>
</evidence>
<dbReference type="InterPro" id="IPR050171">
    <property type="entry name" value="MFS_Transporters"/>
</dbReference>
<keyword evidence="12" id="KW-1185">Reference proteome</keyword>
<evidence type="ECO:0000256" key="8">
    <source>
        <dbReference type="RuleBase" id="RU003755"/>
    </source>
</evidence>
<dbReference type="GO" id="GO:0005886">
    <property type="term" value="C:plasma membrane"/>
    <property type="evidence" value="ECO:0007669"/>
    <property type="project" value="UniProtKB-SubCell"/>
</dbReference>
<dbReference type="PROSITE" id="PS01023">
    <property type="entry name" value="PTR2_2"/>
    <property type="match status" value="1"/>
</dbReference>
<comment type="similarity">
    <text evidence="2 8">Belongs to the major facilitator superfamily. Proton-dependent oligopeptide transporter (POT/PTR) (TC 2.A.17) family.</text>
</comment>
<feature type="transmembrane region" description="Helical" evidence="9">
    <location>
        <begin position="107"/>
        <end position="126"/>
    </location>
</feature>
<feature type="transmembrane region" description="Helical" evidence="9">
    <location>
        <begin position="332"/>
        <end position="352"/>
    </location>
</feature>
<dbReference type="InterPro" id="IPR000109">
    <property type="entry name" value="POT_fam"/>
</dbReference>
<dbReference type="PROSITE" id="PS50850">
    <property type="entry name" value="MFS"/>
    <property type="match status" value="1"/>
</dbReference>
<dbReference type="PRINTS" id="PR01036">
    <property type="entry name" value="TCRTETB"/>
</dbReference>
<dbReference type="InterPro" id="IPR005279">
    <property type="entry name" value="Dipep/tripep_permease"/>
</dbReference>
<keyword evidence="4" id="KW-1003">Cell membrane</keyword>
<evidence type="ECO:0000256" key="5">
    <source>
        <dbReference type="ARBA" id="ARBA00022692"/>
    </source>
</evidence>
<feature type="transmembrane region" description="Helical" evidence="9">
    <location>
        <begin position="49"/>
        <end position="72"/>
    </location>
</feature>
<name>A0A544QUL7_9FIRM</name>
<organism evidence="11 12">
    <name type="scientific">Peptacetobacter hominis</name>
    <dbReference type="NCBI Taxonomy" id="2743610"/>
    <lineage>
        <taxon>Bacteria</taxon>
        <taxon>Bacillati</taxon>
        <taxon>Bacillota</taxon>
        <taxon>Clostridia</taxon>
        <taxon>Peptostreptococcales</taxon>
        <taxon>Peptostreptococcaceae</taxon>
        <taxon>Peptacetobacter</taxon>
    </lineage>
</organism>
<protein>
    <submittedName>
        <fullName evidence="11">MFS transporter</fullName>
    </submittedName>
</protein>
<dbReference type="PANTHER" id="PTHR23517">
    <property type="entry name" value="RESISTANCE PROTEIN MDTM, PUTATIVE-RELATED-RELATED"/>
    <property type="match status" value="1"/>
</dbReference>
<dbReference type="RefSeq" id="WP_142536204.1">
    <property type="nucleotide sequence ID" value="NZ_SGJB01000011.1"/>
</dbReference>
<evidence type="ECO:0000313" key="11">
    <source>
        <dbReference type="EMBL" id="TQQ84385.1"/>
    </source>
</evidence>
<dbReference type="CDD" id="cd17346">
    <property type="entry name" value="MFS_DtpA_like"/>
    <property type="match status" value="1"/>
</dbReference>
<feature type="transmembrane region" description="Helical" evidence="9">
    <location>
        <begin position="84"/>
        <end position="101"/>
    </location>
</feature>
<feature type="transmembrane region" description="Helical" evidence="9">
    <location>
        <begin position="12"/>
        <end position="37"/>
    </location>
</feature>
<dbReference type="Proteomes" id="UP000317863">
    <property type="component" value="Unassembled WGS sequence"/>
</dbReference>
<sequence length="464" mass="50338">MSEKTKHPIGLWLVNISIALQSYCGYAFSSVFILFLTADVSANGLGLSVAKASAIIGLYTGVNYMGSIIGGWITDNYLGIQKSLILGSFLTAAGYLTLFFVNPSVAGIWTGLCVLIVAGMFFKGQISNLVGSLYHQDDLTRKDAAYALFYMAINIGSFFGPIFSGLIADKWFAEVSASGEILSYGYRYIFLMSAIVMVIVGLFIAFMSPKWLGEVGKYPANRMNKASKSEGKKAKSEHQPLTKIEKNRIVAMGVLFVFVVLFWAAWFQTQTSFSILMNDLVNRNVGGFIVPVPWLVSFNAILCVTLSPVLANLWLKLERDGKGDLSIPTKMALGMLLTASAFVVLIIGLNTLGGVLDGSAKMSILFVLIAYLLLTVGELCISPIGMAMFNKLAPVRYGSLAMGAWYLSNFFANLISGKLAGLTESMGYGEVFATISGVLLVFAVLLFILRKKLVGLMALDEFKK</sequence>
<evidence type="ECO:0000256" key="1">
    <source>
        <dbReference type="ARBA" id="ARBA00004651"/>
    </source>
</evidence>
<dbReference type="NCBIfam" id="TIGR00924">
    <property type="entry name" value="yjdL_sub1_fam"/>
    <property type="match status" value="1"/>
</dbReference>
<feature type="transmembrane region" description="Helical" evidence="9">
    <location>
        <begin position="188"/>
        <end position="207"/>
    </location>
</feature>
<evidence type="ECO:0000256" key="4">
    <source>
        <dbReference type="ARBA" id="ARBA00022475"/>
    </source>
</evidence>
<dbReference type="InterPro" id="IPR020846">
    <property type="entry name" value="MFS_dom"/>
</dbReference>
<feature type="domain" description="Major facilitator superfamily (MFS) profile" evidence="10">
    <location>
        <begin position="15"/>
        <end position="454"/>
    </location>
</feature>
<dbReference type="GO" id="GO:0006857">
    <property type="term" value="P:oligopeptide transport"/>
    <property type="evidence" value="ECO:0007669"/>
    <property type="project" value="InterPro"/>
</dbReference>
<evidence type="ECO:0000256" key="3">
    <source>
        <dbReference type="ARBA" id="ARBA00022448"/>
    </source>
</evidence>
<evidence type="ECO:0000259" key="10">
    <source>
        <dbReference type="PROSITE" id="PS50850"/>
    </source>
</evidence>
<dbReference type="AlphaFoldDB" id="A0A544QUL7"/>
<feature type="transmembrane region" description="Helical" evidence="9">
    <location>
        <begin position="427"/>
        <end position="449"/>
    </location>
</feature>
<comment type="subcellular location">
    <subcellularLocation>
        <location evidence="1">Cell membrane</location>
        <topology evidence="1">Multi-pass membrane protein</topology>
    </subcellularLocation>
    <subcellularLocation>
        <location evidence="8">Membrane</location>
        <topology evidence="8">Multi-pass membrane protein</topology>
    </subcellularLocation>
</comment>
<dbReference type="InterPro" id="IPR036259">
    <property type="entry name" value="MFS_trans_sf"/>
</dbReference>
<gene>
    <name evidence="11" type="ORF">EXD82_07025</name>
</gene>
<keyword evidence="5 8" id="KW-0812">Transmembrane</keyword>
<reference evidence="11 12" key="1">
    <citation type="submission" date="2019-02" db="EMBL/GenBank/DDBJ databases">
        <title>Peptostreptococcaceae bacterium ZHW00191 nov., a new bacterium isolated from the human gut.</title>
        <authorList>
            <person name="Zhou H.-W."/>
            <person name="Chen X.-J."/>
        </authorList>
    </citation>
    <scope>NUCLEOTIDE SEQUENCE [LARGE SCALE GENOMIC DNA]</scope>
    <source>
        <strain evidence="11 12">ZHW00191</strain>
    </source>
</reference>
<keyword evidence="6 9" id="KW-1133">Transmembrane helix</keyword>
<dbReference type="SUPFAM" id="SSF103473">
    <property type="entry name" value="MFS general substrate transporter"/>
    <property type="match status" value="1"/>
</dbReference>
<dbReference type="PANTHER" id="PTHR23517:SF15">
    <property type="entry name" value="PROTON-DEPENDENT OLIGOPEPTIDE FAMILY TRANSPORT PROTEIN"/>
    <property type="match status" value="1"/>
</dbReference>
<proteinExistence type="inferred from homology"/>
<feature type="transmembrane region" description="Helical" evidence="9">
    <location>
        <begin position="364"/>
        <end position="385"/>
    </location>
</feature>
<feature type="transmembrane region" description="Helical" evidence="9">
    <location>
        <begin position="147"/>
        <end position="168"/>
    </location>
</feature>
<dbReference type="GO" id="GO:1904680">
    <property type="term" value="F:peptide transmembrane transporter activity"/>
    <property type="evidence" value="ECO:0007669"/>
    <property type="project" value="InterPro"/>
</dbReference>
<comment type="caution">
    <text evidence="11">The sequence shown here is derived from an EMBL/GenBank/DDBJ whole genome shotgun (WGS) entry which is preliminary data.</text>
</comment>
<evidence type="ECO:0000256" key="9">
    <source>
        <dbReference type="SAM" id="Phobius"/>
    </source>
</evidence>
<dbReference type="EMBL" id="SGJB01000011">
    <property type="protein sequence ID" value="TQQ84385.1"/>
    <property type="molecule type" value="Genomic_DNA"/>
</dbReference>
<dbReference type="Pfam" id="PF00854">
    <property type="entry name" value="PTR2"/>
    <property type="match status" value="2"/>
</dbReference>
<keyword evidence="7 9" id="KW-0472">Membrane</keyword>
<evidence type="ECO:0000256" key="6">
    <source>
        <dbReference type="ARBA" id="ARBA00022989"/>
    </source>
</evidence>
<accession>A0A544QUL7</accession>